<protein>
    <submittedName>
        <fullName evidence="2">DUF4386 domain-containing protein</fullName>
    </submittedName>
</protein>
<feature type="transmembrane region" description="Helical" evidence="1">
    <location>
        <begin position="169"/>
        <end position="190"/>
    </location>
</feature>
<keyword evidence="1" id="KW-1133">Transmembrane helix</keyword>
<keyword evidence="1" id="KW-0472">Membrane</keyword>
<evidence type="ECO:0000256" key="1">
    <source>
        <dbReference type="SAM" id="Phobius"/>
    </source>
</evidence>
<sequence length="226" mass="25407">MKTNQKTGRIVGALMLLIMAVGIPSLNLRGLSTSMAEDLNFLEYIHQNALGMRIGMVLDITASALWLFISIYLFPKIKAYNLGFALAFFGLWVVNFGIIIYGNISHLSLISLSGEFVKPGATNLDILRTLGLLKIEDYFWSHFMALITYAMAAFVFYYFLFRTKLVPKLLALWGMAAITLVFTASWVNIFDLDISFHFYSQNGIFMIAFMGWLIAKGFSDSAIQNS</sequence>
<dbReference type="RefSeq" id="WP_138833854.1">
    <property type="nucleotide sequence ID" value="NZ_VCNI01000001.1"/>
</dbReference>
<dbReference type="InterPro" id="IPR025495">
    <property type="entry name" value="DUF4386"/>
</dbReference>
<keyword evidence="3" id="KW-1185">Reference proteome</keyword>
<evidence type="ECO:0000313" key="2">
    <source>
        <dbReference type="EMBL" id="TMU56917.1"/>
    </source>
</evidence>
<feature type="transmembrane region" description="Helical" evidence="1">
    <location>
        <begin position="196"/>
        <end position="215"/>
    </location>
</feature>
<reference evidence="2 3" key="1">
    <citation type="submission" date="2019-05" db="EMBL/GenBank/DDBJ databases">
        <title>Flagellimonas sp. AsT0115, sp. nov., isolated from a marine red algae, Asparagopsis taxiformis.</title>
        <authorList>
            <person name="Kim J."/>
            <person name="Jeong S.E."/>
            <person name="Jeon C.O."/>
        </authorList>
    </citation>
    <scope>NUCLEOTIDE SEQUENCE [LARGE SCALE GENOMIC DNA]</scope>
    <source>
        <strain evidence="2 3">AsT0115</strain>
    </source>
</reference>
<accession>A0ABY2WQ95</accession>
<evidence type="ECO:0000313" key="3">
    <source>
        <dbReference type="Proteomes" id="UP000751614"/>
    </source>
</evidence>
<feature type="transmembrane region" description="Helical" evidence="1">
    <location>
        <begin position="82"/>
        <end position="104"/>
    </location>
</feature>
<keyword evidence="1" id="KW-0812">Transmembrane</keyword>
<name>A0ABY2WQ95_9FLAO</name>
<dbReference type="Proteomes" id="UP000751614">
    <property type="component" value="Unassembled WGS sequence"/>
</dbReference>
<organism evidence="2 3">
    <name type="scientific">Flagellimonas algicola</name>
    <dbReference type="NCBI Taxonomy" id="2583815"/>
    <lineage>
        <taxon>Bacteria</taxon>
        <taxon>Pseudomonadati</taxon>
        <taxon>Bacteroidota</taxon>
        <taxon>Flavobacteriia</taxon>
        <taxon>Flavobacteriales</taxon>
        <taxon>Flavobacteriaceae</taxon>
        <taxon>Flagellimonas</taxon>
    </lineage>
</organism>
<dbReference type="Pfam" id="PF14329">
    <property type="entry name" value="DUF4386"/>
    <property type="match status" value="1"/>
</dbReference>
<dbReference type="EMBL" id="VCNI01000001">
    <property type="protein sequence ID" value="TMU56917.1"/>
    <property type="molecule type" value="Genomic_DNA"/>
</dbReference>
<feature type="transmembrane region" description="Helical" evidence="1">
    <location>
        <begin position="52"/>
        <end position="75"/>
    </location>
</feature>
<comment type="caution">
    <text evidence="2">The sequence shown here is derived from an EMBL/GenBank/DDBJ whole genome shotgun (WGS) entry which is preliminary data.</text>
</comment>
<gene>
    <name evidence="2" type="ORF">FGG15_05055</name>
</gene>
<proteinExistence type="predicted"/>
<feature type="transmembrane region" description="Helical" evidence="1">
    <location>
        <begin position="138"/>
        <end position="160"/>
    </location>
</feature>